<gene>
    <name evidence="2" type="ORF">SAMN04488241_10360</name>
</gene>
<dbReference type="InterPro" id="IPR011335">
    <property type="entry name" value="Restrct_endonuc-II-like"/>
</dbReference>
<dbReference type="InterPro" id="IPR008538">
    <property type="entry name" value="Uma2"/>
</dbReference>
<dbReference type="RefSeq" id="WP_093331954.1">
    <property type="nucleotide sequence ID" value="NZ_FOXP01000003.1"/>
</dbReference>
<dbReference type="PANTHER" id="PTHR35400:SF3">
    <property type="entry name" value="SLL1072 PROTEIN"/>
    <property type="match status" value="1"/>
</dbReference>
<dbReference type="OrthoDB" id="196625at2"/>
<dbReference type="InterPro" id="IPR012296">
    <property type="entry name" value="Nuclease_put_TT1808"/>
</dbReference>
<dbReference type="GO" id="GO:0004519">
    <property type="term" value="F:endonuclease activity"/>
    <property type="evidence" value="ECO:0007669"/>
    <property type="project" value="UniProtKB-KW"/>
</dbReference>
<dbReference type="STRING" id="634430.SAMN04488241_10360"/>
<evidence type="ECO:0000259" key="1">
    <source>
        <dbReference type="Pfam" id="PF05685"/>
    </source>
</evidence>
<dbReference type="CDD" id="cd06260">
    <property type="entry name" value="DUF820-like"/>
    <property type="match status" value="1"/>
</dbReference>
<accession>A0A1I5R867</accession>
<dbReference type="Gene3D" id="3.90.1570.10">
    <property type="entry name" value="tt1808, chain A"/>
    <property type="match status" value="1"/>
</dbReference>
<keyword evidence="3" id="KW-1185">Reference proteome</keyword>
<keyword evidence="2" id="KW-0540">Nuclease</keyword>
<keyword evidence="2" id="KW-0378">Hydrolase</keyword>
<feature type="domain" description="Putative restriction endonuclease" evidence="1">
    <location>
        <begin position="27"/>
        <end position="182"/>
    </location>
</feature>
<keyword evidence="2" id="KW-0255">Endonuclease</keyword>
<evidence type="ECO:0000313" key="3">
    <source>
        <dbReference type="Proteomes" id="UP000199586"/>
    </source>
</evidence>
<evidence type="ECO:0000313" key="2">
    <source>
        <dbReference type="EMBL" id="SFP54590.1"/>
    </source>
</evidence>
<organism evidence="2 3">
    <name type="scientific">Sphingomonas rubra</name>
    <dbReference type="NCBI Taxonomy" id="634430"/>
    <lineage>
        <taxon>Bacteria</taxon>
        <taxon>Pseudomonadati</taxon>
        <taxon>Pseudomonadota</taxon>
        <taxon>Alphaproteobacteria</taxon>
        <taxon>Sphingomonadales</taxon>
        <taxon>Sphingomonadaceae</taxon>
        <taxon>Sphingomonas</taxon>
    </lineage>
</organism>
<dbReference type="EMBL" id="FOXP01000003">
    <property type="protein sequence ID" value="SFP54590.1"/>
    <property type="molecule type" value="Genomic_DNA"/>
</dbReference>
<dbReference type="Proteomes" id="UP000199586">
    <property type="component" value="Unassembled WGS sequence"/>
</dbReference>
<reference evidence="2 3" key="1">
    <citation type="submission" date="2016-10" db="EMBL/GenBank/DDBJ databases">
        <authorList>
            <person name="de Groot N.N."/>
        </authorList>
    </citation>
    <scope>NUCLEOTIDE SEQUENCE [LARGE SCALE GENOMIC DNA]</scope>
    <source>
        <strain evidence="2 3">CGMCC 1.9113</strain>
    </source>
</reference>
<proteinExistence type="predicted"/>
<sequence length="190" mass="20344">MNKPARIDLADAREIAPSSKARFTTAEFLHMVESGAFDDMKVELVGGELERMPPPGSTHASRQVKIIVLLSAVVSSGRLLGEVGLDLGDDTLLGCDLAVLHAPVEGNRMVLPSEVVLVVEVAETTASRDRGMKRLAYARADIPTYWVVDGKLGLTHVYSEPRDGDYAEIATVRFGESLAVPGTAATITID</sequence>
<dbReference type="SUPFAM" id="SSF52980">
    <property type="entry name" value="Restriction endonuclease-like"/>
    <property type="match status" value="1"/>
</dbReference>
<protein>
    <submittedName>
        <fullName evidence="2">Endonuclease, Uma2 family (Restriction endonuclease fold)</fullName>
    </submittedName>
</protein>
<name>A0A1I5R867_9SPHN</name>
<dbReference type="AlphaFoldDB" id="A0A1I5R867"/>
<dbReference type="Pfam" id="PF05685">
    <property type="entry name" value="Uma2"/>
    <property type="match status" value="1"/>
</dbReference>
<dbReference type="PANTHER" id="PTHR35400">
    <property type="entry name" value="SLR1083 PROTEIN"/>
    <property type="match status" value="1"/>
</dbReference>